<organism evidence="15 16">
    <name type="scientific">Daphnia sinensis</name>
    <dbReference type="NCBI Taxonomy" id="1820382"/>
    <lineage>
        <taxon>Eukaryota</taxon>
        <taxon>Metazoa</taxon>
        <taxon>Ecdysozoa</taxon>
        <taxon>Arthropoda</taxon>
        <taxon>Crustacea</taxon>
        <taxon>Branchiopoda</taxon>
        <taxon>Diplostraca</taxon>
        <taxon>Cladocera</taxon>
        <taxon>Anomopoda</taxon>
        <taxon>Daphniidae</taxon>
        <taxon>Daphnia</taxon>
        <taxon>Daphnia similis group</taxon>
    </lineage>
</organism>
<protein>
    <recommendedName>
        <fullName evidence="3">chitinase</fullName>
        <ecNumber evidence="3">3.2.1.14</ecNumber>
    </recommendedName>
</protein>
<dbReference type="SMART" id="SM00494">
    <property type="entry name" value="ChtBD2"/>
    <property type="match status" value="1"/>
</dbReference>
<dbReference type="GO" id="GO:0000272">
    <property type="term" value="P:polysaccharide catabolic process"/>
    <property type="evidence" value="ECO:0007669"/>
    <property type="project" value="UniProtKB-KW"/>
</dbReference>
<evidence type="ECO:0000256" key="9">
    <source>
        <dbReference type="ARBA" id="ARBA00023277"/>
    </source>
</evidence>
<keyword evidence="16" id="KW-1185">Reference proteome</keyword>
<dbReference type="SMART" id="SM00636">
    <property type="entry name" value="Glyco_18"/>
    <property type="match status" value="1"/>
</dbReference>
<keyword evidence="9" id="KW-0119">Carbohydrate metabolism</keyword>
<keyword evidence="8" id="KW-1015">Disulfide bond</keyword>
<dbReference type="Proteomes" id="UP000820818">
    <property type="component" value="Linkage Group LG10"/>
</dbReference>
<dbReference type="EMBL" id="WJBH02000010">
    <property type="protein sequence ID" value="KAI9552298.1"/>
    <property type="molecule type" value="Genomic_DNA"/>
</dbReference>
<sequence length="544" mass="61645">MSLVEELGHWRSACHWPIPSGIFSVYLLLIIHARGILYHQNSRNALPDRLAKRVCYFSNWAVYRPGKGSYDIDDIPGEMCTHVIYSFCGVSNVTWGVLVLDPERDIEQGGYAKFVALKEKYPHLKPMLAVGGWGEGGKKYSQMASVPARRQAFVSSVVEYMNQYGFDGFDLDWEYPGAADRGGTYADKETFLALVRELRAAFDTVGKGWELTAAVPVAKFRLQEGYHVPELCQLLDAIHVMTYDLRGNWVGFADVHSQLYRRPGLDQYAYEKLNVNDGLLLWEEFGCPRDKLRLYSACRRYTFYGRTYTLGDPKSNDLGAYIVKWAGGGEPGPYTNASGFMAHYEICMKLLDPADGWVKRYDDVGKVPFTHKDRQWIGYEDEDSLKIKMDFIRARGYGGAMTWAIDMDDFHNLCGKGHHSMMKVIYDGMKNYIVPIPPPMTTTTAVTWWKPWKPDPTVSMSAHTTSKPAEQTTTRNPDVVVKPVDVAGIDCNVQTYWPHEKCSKYYWCVQGSPRLLDCPGESVWNAAKTVCDWPQNTDTSNCAL</sequence>
<dbReference type="PANTHER" id="PTHR11177:SF144">
    <property type="entry name" value="CHITINASE 5"/>
    <property type="match status" value="1"/>
</dbReference>
<dbReference type="InterPro" id="IPR017853">
    <property type="entry name" value="GH"/>
</dbReference>
<name>A0AAD5PNV1_9CRUS</name>
<keyword evidence="11" id="KW-0624">Polysaccharide degradation</keyword>
<keyword evidence="5" id="KW-0732">Signal</keyword>
<evidence type="ECO:0000256" key="7">
    <source>
        <dbReference type="ARBA" id="ARBA00023024"/>
    </source>
</evidence>
<dbReference type="GO" id="GO:0005576">
    <property type="term" value="C:extracellular region"/>
    <property type="evidence" value="ECO:0007669"/>
    <property type="project" value="InterPro"/>
</dbReference>
<dbReference type="InterPro" id="IPR011583">
    <property type="entry name" value="Chitinase_II/V-like_cat"/>
</dbReference>
<evidence type="ECO:0000256" key="5">
    <source>
        <dbReference type="ARBA" id="ARBA00022729"/>
    </source>
</evidence>
<evidence type="ECO:0000256" key="4">
    <source>
        <dbReference type="ARBA" id="ARBA00022669"/>
    </source>
</evidence>
<dbReference type="SUPFAM" id="SSF51445">
    <property type="entry name" value="(Trans)glycosidases"/>
    <property type="match status" value="1"/>
</dbReference>
<comment type="catalytic activity">
    <reaction evidence="1">
        <text>Random endo-hydrolysis of N-acetyl-beta-D-glucosaminide (1-&gt;4)-beta-linkages in chitin and chitodextrins.</text>
        <dbReference type="EC" id="3.2.1.14"/>
    </reaction>
</comment>
<dbReference type="PANTHER" id="PTHR11177">
    <property type="entry name" value="CHITINASE"/>
    <property type="match status" value="1"/>
</dbReference>
<feature type="domain" description="GH18" evidence="14">
    <location>
        <begin position="51"/>
        <end position="432"/>
    </location>
</feature>
<keyword evidence="10 12" id="KW-0326">Glycosidase</keyword>
<dbReference type="Gene3D" id="3.20.20.80">
    <property type="entry name" value="Glycosidases"/>
    <property type="match status" value="1"/>
</dbReference>
<dbReference type="Gene3D" id="2.170.140.10">
    <property type="entry name" value="Chitin binding domain"/>
    <property type="match status" value="1"/>
</dbReference>
<comment type="similarity">
    <text evidence="2">Belongs to the glycosyl hydrolase 18 family. Chitinase class II subfamily.</text>
</comment>
<proteinExistence type="inferred from homology"/>
<evidence type="ECO:0000256" key="6">
    <source>
        <dbReference type="ARBA" id="ARBA00022801"/>
    </source>
</evidence>
<keyword evidence="7" id="KW-0146">Chitin degradation</keyword>
<dbReference type="Pfam" id="PF01607">
    <property type="entry name" value="CBM_14"/>
    <property type="match status" value="1"/>
</dbReference>
<evidence type="ECO:0000259" key="14">
    <source>
        <dbReference type="PROSITE" id="PS51910"/>
    </source>
</evidence>
<dbReference type="Gene3D" id="3.10.50.10">
    <property type="match status" value="1"/>
</dbReference>
<dbReference type="InterPro" id="IPR036508">
    <property type="entry name" value="Chitin-bd_dom_sf"/>
</dbReference>
<dbReference type="GO" id="GO:0008061">
    <property type="term" value="F:chitin binding"/>
    <property type="evidence" value="ECO:0007669"/>
    <property type="project" value="UniProtKB-KW"/>
</dbReference>
<dbReference type="EC" id="3.2.1.14" evidence="3"/>
<evidence type="ECO:0000256" key="3">
    <source>
        <dbReference type="ARBA" id="ARBA00012729"/>
    </source>
</evidence>
<evidence type="ECO:0000259" key="13">
    <source>
        <dbReference type="PROSITE" id="PS50940"/>
    </source>
</evidence>
<dbReference type="InterPro" id="IPR002557">
    <property type="entry name" value="Chitin-bd_dom"/>
</dbReference>
<feature type="domain" description="Chitin-binding type-2" evidence="13">
    <location>
        <begin position="488"/>
        <end position="544"/>
    </location>
</feature>
<evidence type="ECO:0000256" key="8">
    <source>
        <dbReference type="ARBA" id="ARBA00023157"/>
    </source>
</evidence>
<dbReference type="PROSITE" id="PS50940">
    <property type="entry name" value="CHIT_BIND_II"/>
    <property type="match status" value="1"/>
</dbReference>
<dbReference type="PROSITE" id="PS01095">
    <property type="entry name" value="GH18_1"/>
    <property type="match status" value="1"/>
</dbReference>
<dbReference type="FunFam" id="3.10.50.10:FF:000004">
    <property type="entry name" value="Chitinase 5"/>
    <property type="match status" value="1"/>
</dbReference>
<dbReference type="GO" id="GO:0008843">
    <property type="term" value="F:endochitinase activity"/>
    <property type="evidence" value="ECO:0007669"/>
    <property type="project" value="UniProtKB-EC"/>
</dbReference>
<evidence type="ECO:0000256" key="1">
    <source>
        <dbReference type="ARBA" id="ARBA00000822"/>
    </source>
</evidence>
<evidence type="ECO:0000256" key="2">
    <source>
        <dbReference type="ARBA" id="ARBA00009121"/>
    </source>
</evidence>
<evidence type="ECO:0000256" key="10">
    <source>
        <dbReference type="ARBA" id="ARBA00023295"/>
    </source>
</evidence>
<dbReference type="GO" id="GO:0006032">
    <property type="term" value="P:chitin catabolic process"/>
    <property type="evidence" value="ECO:0007669"/>
    <property type="project" value="UniProtKB-KW"/>
</dbReference>
<dbReference type="SUPFAM" id="SSF57625">
    <property type="entry name" value="Invertebrate chitin-binding proteins"/>
    <property type="match status" value="1"/>
</dbReference>
<dbReference type="InterPro" id="IPR029070">
    <property type="entry name" value="Chitinase_insertion_sf"/>
</dbReference>
<dbReference type="FunFam" id="3.20.20.80:FF:000144">
    <property type="entry name" value="Chitinase"/>
    <property type="match status" value="1"/>
</dbReference>
<gene>
    <name evidence="15" type="ORF">GHT06_022662</name>
</gene>
<keyword evidence="6 12" id="KW-0378">Hydrolase</keyword>
<keyword evidence="4" id="KW-0147">Chitin-binding</keyword>
<comment type="caution">
    <text evidence="15">The sequence shown here is derived from an EMBL/GenBank/DDBJ whole genome shotgun (WGS) entry which is preliminary data.</text>
</comment>
<dbReference type="PROSITE" id="PS51910">
    <property type="entry name" value="GH18_2"/>
    <property type="match status" value="1"/>
</dbReference>
<dbReference type="InterPro" id="IPR050314">
    <property type="entry name" value="Glycosyl_Hydrlase_18"/>
</dbReference>
<dbReference type="AlphaFoldDB" id="A0AAD5PNV1"/>
<dbReference type="InterPro" id="IPR001579">
    <property type="entry name" value="Glyco_hydro_18_chit_AS"/>
</dbReference>
<reference evidence="15 16" key="1">
    <citation type="submission" date="2022-05" db="EMBL/GenBank/DDBJ databases">
        <title>A multi-omics perspective on studying reproductive biology in Daphnia sinensis.</title>
        <authorList>
            <person name="Jia J."/>
        </authorList>
    </citation>
    <scope>NUCLEOTIDE SEQUENCE [LARGE SCALE GENOMIC DNA]</scope>
    <source>
        <strain evidence="15 16">WSL</strain>
    </source>
</reference>
<accession>A0AAD5PNV1</accession>
<dbReference type="Pfam" id="PF00704">
    <property type="entry name" value="Glyco_hydro_18"/>
    <property type="match status" value="1"/>
</dbReference>
<evidence type="ECO:0000256" key="12">
    <source>
        <dbReference type="RuleBase" id="RU000489"/>
    </source>
</evidence>
<dbReference type="InterPro" id="IPR001223">
    <property type="entry name" value="Glyco_hydro18_cat"/>
</dbReference>
<evidence type="ECO:0000313" key="16">
    <source>
        <dbReference type="Proteomes" id="UP000820818"/>
    </source>
</evidence>
<dbReference type="SUPFAM" id="SSF54556">
    <property type="entry name" value="Chitinase insertion domain"/>
    <property type="match status" value="1"/>
</dbReference>
<evidence type="ECO:0000313" key="15">
    <source>
        <dbReference type="EMBL" id="KAI9552298.1"/>
    </source>
</evidence>
<evidence type="ECO:0000256" key="11">
    <source>
        <dbReference type="ARBA" id="ARBA00023326"/>
    </source>
</evidence>